<dbReference type="EMBL" id="JABBVZ010000018">
    <property type="protein sequence ID" value="NMP22180.1"/>
    <property type="molecule type" value="Genomic_DNA"/>
</dbReference>
<proteinExistence type="predicted"/>
<comment type="caution">
    <text evidence="1">The sequence shown here is derived from an EMBL/GenBank/DDBJ whole genome shotgun (WGS) entry which is preliminary data.</text>
</comment>
<protein>
    <submittedName>
        <fullName evidence="1">Uncharacterized protein</fullName>
    </submittedName>
</protein>
<name>A0A7Y0L2U9_9FIRM</name>
<keyword evidence="2" id="KW-1185">Reference proteome</keyword>
<dbReference type="RefSeq" id="WP_169098243.1">
    <property type="nucleotide sequence ID" value="NZ_JABBVZ010000018.1"/>
</dbReference>
<sequence>MQTHETMIAAGYRRLWDTSSIQMGTYQMSQDFAALDYVPSMAHFDPWID</sequence>
<evidence type="ECO:0000313" key="2">
    <source>
        <dbReference type="Proteomes" id="UP000533476"/>
    </source>
</evidence>
<dbReference type="AlphaFoldDB" id="A0A7Y0L2U9"/>
<accession>A0A7Y0L2U9</accession>
<gene>
    <name evidence="1" type="ORF">HIJ39_07425</name>
</gene>
<reference evidence="1 2" key="1">
    <citation type="submission" date="2020-04" db="EMBL/GenBank/DDBJ databases">
        <authorList>
            <person name="Zhang R."/>
            <person name="Schippers A."/>
        </authorList>
    </citation>
    <scope>NUCLEOTIDE SEQUENCE [LARGE SCALE GENOMIC DNA]</scope>
    <source>
        <strain evidence="1 2">DSM 109850</strain>
    </source>
</reference>
<evidence type="ECO:0000313" key="1">
    <source>
        <dbReference type="EMBL" id="NMP22180.1"/>
    </source>
</evidence>
<organism evidence="1 2">
    <name type="scientific">Sulfobacillus harzensis</name>
    <dbReference type="NCBI Taxonomy" id="2729629"/>
    <lineage>
        <taxon>Bacteria</taxon>
        <taxon>Bacillati</taxon>
        <taxon>Bacillota</taxon>
        <taxon>Clostridia</taxon>
        <taxon>Eubacteriales</taxon>
        <taxon>Clostridiales Family XVII. Incertae Sedis</taxon>
        <taxon>Sulfobacillus</taxon>
    </lineage>
</organism>
<dbReference type="Proteomes" id="UP000533476">
    <property type="component" value="Unassembled WGS sequence"/>
</dbReference>